<dbReference type="Proteomes" id="UP001176941">
    <property type="component" value="Chromosome 19"/>
</dbReference>
<evidence type="ECO:0000256" key="1">
    <source>
        <dbReference type="SAM" id="Coils"/>
    </source>
</evidence>
<gene>
    <name evidence="2" type="ORF">MRATA1EN1_LOCUS8466</name>
</gene>
<accession>A0ABN8YDM0</accession>
<keyword evidence="1" id="KW-0175">Coiled coil</keyword>
<evidence type="ECO:0000313" key="2">
    <source>
        <dbReference type="EMBL" id="CAI9159504.1"/>
    </source>
</evidence>
<reference evidence="2" key="1">
    <citation type="submission" date="2023-04" db="EMBL/GenBank/DDBJ databases">
        <authorList>
            <consortium name="ELIXIR-Norway"/>
        </authorList>
    </citation>
    <scope>NUCLEOTIDE SEQUENCE [LARGE SCALE GENOMIC DNA]</scope>
</reference>
<keyword evidence="3" id="KW-1185">Reference proteome</keyword>
<protein>
    <submittedName>
        <fullName evidence="2">Uncharacterized protein</fullName>
    </submittedName>
</protein>
<feature type="coiled-coil region" evidence="1">
    <location>
        <begin position="53"/>
        <end position="80"/>
    </location>
</feature>
<name>A0ABN8YDM0_RANTA</name>
<evidence type="ECO:0000313" key="3">
    <source>
        <dbReference type="Proteomes" id="UP001176941"/>
    </source>
</evidence>
<proteinExistence type="predicted"/>
<organism evidence="2 3">
    <name type="scientific">Rangifer tarandus platyrhynchus</name>
    <name type="common">Svalbard reindeer</name>
    <dbReference type="NCBI Taxonomy" id="3082113"/>
    <lineage>
        <taxon>Eukaryota</taxon>
        <taxon>Metazoa</taxon>
        <taxon>Chordata</taxon>
        <taxon>Craniata</taxon>
        <taxon>Vertebrata</taxon>
        <taxon>Euteleostomi</taxon>
        <taxon>Mammalia</taxon>
        <taxon>Eutheria</taxon>
        <taxon>Laurasiatheria</taxon>
        <taxon>Artiodactyla</taxon>
        <taxon>Ruminantia</taxon>
        <taxon>Pecora</taxon>
        <taxon>Cervidae</taxon>
        <taxon>Odocoileinae</taxon>
        <taxon>Rangifer</taxon>
    </lineage>
</organism>
<dbReference type="EMBL" id="OX459955">
    <property type="protein sequence ID" value="CAI9159504.1"/>
    <property type="molecule type" value="Genomic_DNA"/>
</dbReference>
<sequence>MTSADNVSIGEGKRECCPPHKGSCLRAQRGEGGADLRRAAVLNGAGAGEVADVVGHVENSELLQRMIQNLERELKGTIDSFDVRLQHNYQTHPNNDLILYETVPLFDFALYCFGLISMKLYVHW</sequence>